<evidence type="ECO:0000313" key="1">
    <source>
        <dbReference type="EMBL" id="CNG43474.1"/>
    </source>
</evidence>
<accession>A0A9P1PZB6</accession>
<dbReference type="AlphaFoldDB" id="A0A9P1PZB6"/>
<dbReference type="Proteomes" id="UP001182355">
    <property type="component" value="Unassembled WGS sequence"/>
</dbReference>
<dbReference type="EMBL" id="CPZF01000013">
    <property type="protein sequence ID" value="CNG43474.1"/>
    <property type="molecule type" value="Genomic_DNA"/>
</dbReference>
<organism evidence="1 3">
    <name type="scientific">Yersinia enterocolitica</name>
    <dbReference type="NCBI Taxonomy" id="630"/>
    <lineage>
        <taxon>Bacteria</taxon>
        <taxon>Pseudomonadati</taxon>
        <taxon>Pseudomonadota</taxon>
        <taxon>Gammaproteobacteria</taxon>
        <taxon>Enterobacterales</taxon>
        <taxon>Yersiniaceae</taxon>
        <taxon>Yersinia</taxon>
    </lineage>
</organism>
<name>A0A9P1PZB6_YEREN</name>
<comment type="caution">
    <text evidence="1">The sequence shown here is derived from an EMBL/GenBank/DDBJ whole genome shotgun (WGS) entry which is preliminary data.</text>
</comment>
<reference evidence="2" key="2">
    <citation type="submission" date="2023-02" db="EMBL/GenBank/DDBJ databases">
        <authorList>
            <person name="Ashton P.M."/>
            <person name="Dallman T."/>
            <person name="Nair S."/>
            <person name="De Pinna E."/>
            <person name="Peters T."/>
            <person name="Grant K."/>
        </authorList>
    </citation>
    <scope>NUCLEOTIDE SEQUENCE</scope>
    <source>
        <strain evidence="2">01103883</strain>
    </source>
</reference>
<dbReference type="EMBL" id="ABNAVX010000031">
    <property type="protein sequence ID" value="ELI8104172.1"/>
    <property type="molecule type" value="Genomic_DNA"/>
</dbReference>
<dbReference type="InterPro" id="IPR010495">
    <property type="entry name" value="HasA_haem-bd"/>
</dbReference>
<dbReference type="Pfam" id="PF06438">
    <property type="entry name" value="HasA"/>
    <property type="match status" value="1"/>
</dbReference>
<proteinExistence type="predicted"/>
<dbReference type="Gene3D" id="3.30.1500.10">
    <property type="entry name" value="Haem-binding HasA"/>
    <property type="match status" value="1"/>
</dbReference>
<evidence type="ECO:0000313" key="2">
    <source>
        <dbReference type="EMBL" id="ELI8104172.1"/>
    </source>
</evidence>
<dbReference type="SUPFAM" id="SSF54621">
    <property type="entry name" value="Heme-binding protein A (HasA)"/>
    <property type="match status" value="1"/>
</dbReference>
<dbReference type="Proteomes" id="UP000041356">
    <property type="component" value="Unassembled WGS sequence"/>
</dbReference>
<gene>
    <name evidence="1" type="ORF">ERS137939_04034</name>
    <name evidence="2" type="ORF">RSF11_003929</name>
</gene>
<protein>
    <submittedName>
        <fullName evidence="1">Hemophore</fullName>
    </submittedName>
</protein>
<dbReference type="RefSeq" id="WP_046049988.1">
    <property type="nucleotide sequence ID" value="NZ_CAKODN010000029.1"/>
</dbReference>
<reference evidence="1 3" key="1">
    <citation type="submission" date="2015-03" db="EMBL/GenBank/DDBJ databases">
        <authorList>
            <consortium name="Pathogen Informatics"/>
            <person name="Murphy D."/>
        </authorList>
    </citation>
    <scope>NUCLEOTIDE SEQUENCE [LARGE SCALE GENOMIC DNA]</scope>
    <source>
        <strain evidence="1 3">IP27818</strain>
    </source>
</reference>
<sequence>MTVTIRYSENIKDETIYSYTHKWIADFNIPTEEGSNFGGFHGLKDSITRQFEQFSVTNTSGDKATIILSGEISFNLCHRAIYGKVESLELGKEGLIQNEGDNAIIEKHLVEPQLILNNLSIIGEYDDFKITAENRKNDIHQIGFNLKKDNADILLEILKNQGVDVNTPLKDMASANQFNIPVIDTLGTNDSNEILLAA</sequence>
<dbReference type="InterPro" id="IPR036912">
    <property type="entry name" value="HasA_haem-bd_sf"/>
</dbReference>
<evidence type="ECO:0000313" key="3">
    <source>
        <dbReference type="Proteomes" id="UP000041356"/>
    </source>
</evidence>